<accession>A0A1Y2DVQ2</accession>
<keyword evidence="3" id="KW-0862">Zinc</keyword>
<dbReference type="PROSITE" id="PS50280">
    <property type="entry name" value="SET"/>
    <property type="match status" value="1"/>
</dbReference>
<evidence type="ECO:0000313" key="8">
    <source>
        <dbReference type="Proteomes" id="UP000193689"/>
    </source>
</evidence>
<dbReference type="InterPro" id="IPR002893">
    <property type="entry name" value="Znf_MYND"/>
</dbReference>
<dbReference type="Gene3D" id="6.10.140.2220">
    <property type="match status" value="1"/>
</dbReference>
<dbReference type="PANTHER" id="PTHR12197">
    <property type="entry name" value="HISTONE-LYSINE N-METHYLTRANSFERASE SMYD"/>
    <property type="match status" value="1"/>
</dbReference>
<dbReference type="SUPFAM" id="SSF82199">
    <property type="entry name" value="SET domain"/>
    <property type="match status" value="1"/>
</dbReference>
<dbReference type="Pfam" id="PF01753">
    <property type="entry name" value="zf-MYND"/>
    <property type="match status" value="1"/>
</dbReference>
<reference evidence="7 8" key="1">
    <citation type="submission" date="2016-07" db="EMBL/GenBank/DDBJ databases">
        <title>Pervasive Adenine N6-methylation of Active Genes in Fungi.</title>
        <authorList>
            <consortium name="DOE Joint Genome Institute"/>
            <person name="Mondo S.J."/>
            <person name="Dannebaum R.O."/>
            <person name="Kuo R.C."/>
            <person name="Labutti K."/>
            <person name="Haridas S."/>
            <person name="Kuo A."/>
            <person name="Salamov A."/>
            <person name="Ahrendt S.R."/>
            <person name="Lipzen A."/>
            <person name="Sullivan W."/>
            <person name="Andreopoulos W.B."/>
            <person name="Clum A."/>
            <person name="Lindquist E."/>
            <person name="Daum C."/>
            <person name="Ramamoorthy G.K."/>
            <person name="Gryganskyi A."/>
            <person name="Culley D."/>
            <person name="Magnuson J.K."/>
            <person name="James T.Y."/>
            <person name="O'Malley M.A."/>
            <person name="Stajich J.E."/>
            <person name="Spatafora J.W."/>
            <person name="Visel A."/>
            <person name="Grigoriev I.V."/>
        </authorList>
    </citation>
    <scope>NUCLEOTIDE SEQUENCE [LARGE SCALE GENOMIC DNA]</scope>
    <source>
        <strain evidence="7 8">CBS 129021</strain>
    </source>
</reference>
<dbReference type="PANTHER" id="PTHR12197:SF251">
    <property type="entry name" value="EG:BACR7C10.4 PROTEIN"/>
    <property type="match status" value="1"/>
</dbReference>
<dbReference type="STRING" id="1141098.A0A1Y2DVQ2"/>
<keyword evidence="8" id="KW-1185">Reference proteome</keyword>
<organism evidence="7 8">
    <name type="scientific">Pseudomassariella vexata</name>
    <dbReference type="NCBI Taxonomy" id="1141098"/>
    <lineage>
        <taxon>Eukaryota</taxon>
        <taxon>Fungi</taxon>
        <taxon>Dikarya</taxon>
        <taxon>Ascomycota</taxon>
        <taxon>Pezizomycotina</taxon>
        <taxon>Sordariomycetes</taxon>
        <taxon>Xylariomycetidae</taxon>
        <taxon>Amphisphaeriales</taxon>
        <taxon>Pseudomassariaceae</taxon>
        <taxon>Pseudomassariella</taxon>
    </lineage>
</organism>
<evidence type="ECO:0000256" key="1">
    <source>
        <dbReference type="ARBA" id="ARBA00022723"/>
    </source>
</evidence>
<comment type="caution">
    <text evidence="7">The sequence shown here is derived from an EMBL/GenBank/DDBJ whole genome shotgun (WGS) entry which is preliminary data.</text>
</comment>
<dbReference type="OrthoDB" id="5945798at2759"/>
<gene>
    <name evidence="7" type="ORF">BCR38DRAFT_436576</name>
</gene>
<evidence type="ECO:0000256" key="2">
    <source>
        <dbReference type="ARBA" id="ARBA00022771"/>
    </source>
</evidence>
<dbReference type="GO" id="GO:0005634">
    <property type="term" value="C:nucleus"/>
    <property type="evidence" value="ECO:0007669"/>
    <property type="project" value="TreeGrafter"/>
</dbReference>
<dbReference type="SMART" id="SM00317">
    <property type="entry name" value="SET"/>
    <property type="match status" value="1"/>
</dbReference>
<feature type="domain" description="SET" evidence="5">
    <location>
        <begin position="11"/>
        <end position="273"/>
    </location>
</feature>
<feature type="domain" description="MYND-type" evidence="6">
    <location>
        <begin position="59"/>
        <end position="117"/>
    </location>
</feature>
<proteinExistence type="predicted"/>
<dbReference type="InterPro" id="IPR046341">
    <property type="entry name" value="SET_dom_sf"/>
</dbReference>
<evidence type="ECO:0000259" key="5">
    <source>
        <dbReference type="PROSITE" id="PS50280"/>
    </source>
</evidence>
<dbReference type="Gene3D" id="1.10.220.160">
    <property type="match status" value="1"/>
</dbReference>
<dbReference type="InParanoid" id="A0A1Y2DVQ2"/>
<dbReference type="GO" id="GO:0008270">
    <property type="term" value="F:zinc ion binding"/>
    <property type="evidence" value="ECO:0007669"/>
    <property type="project" value="UniProtKB-KW"/>
</dbReference>
<dbReference type="InterPro" id="IPR050869">
    <property type="entry name" value="H3K4_H4K5_MeTrfase"/>
</dbReference>
<dbReference type="AlphaFoldDB" id="A0A1Y2DVQ2"/>
<dbReference type="InterPro" id="IPR001214">
    <property type="entry name" value="SET_dom"/>
</dbReference>
<evidence type="ECO:0000259" key="6">
    <source>
        <dbReference type="PROSITE" id="PS50865"/>
    </source>
</evidence>
<evidence type="ECO:0000256" key="4">
    <source>
        <dbReference type="PROSITE-ProRule" id="PRU00134"/>
    </source>
</evidence>
<keyword evidence="2 4" id="KW-0863">Zinc-finger</keyword>
<dbReference type="EMBL" id="MCFJ01000008">
    <property type="protein sequence ID" value="ORY63337.1"/>
    <property type="molecule type" value="Genomic_DNA"/>
</dbReference>
<dbReference type="SUPFAM" id="SSF144232">
    <property type="entry name" value="HIT/MYND zinc finger-like"/>
    <property type="match status" value="1"/>
</dbReference>
<keyword evidence="1" id="KW-0479">Metal-binding</keyword>
<dbReference type="PROSITE" id="PS50865">
    <property type="entry name" value="ZF_MYND_2"/>
    <property type="match status" value="1"/>
</dbReference>
<dbReference type="GeneID" id="63776676"/>
<evidence type="ECO:0000313" key="7">
    <source>
        <dbReference type="EMBL" id="ORY63337.1"/>
    </source>
</evidence>
<dbReference type="Proteomes" id="UP000193689">
    <property type="component" value="Unassembled WGS sequence"/>
</dbReference>
<sequence length="540" mass="60065">MTQIMPANDKDNVEVKRSQIAGAGRGLFASKDFAPGDVVLSVARPLVAELNIDRTEDSCAWCFQRGAIDPDERKQAAAMGLPIGFIEVKSCTGCRKVSYCSKTCQSKAWKREHKYECKILAVPGRPDLPPGVRAVVKLLGRLKADPSDEQLLDILQFRPFAGGLEALRQQDQKTFDDFEFLASASWNYAGQPKFDNLDSRTVSRAFLFNVLCNNLGLGSPLDDAAFGIGFDPLVCSANHSCEPNVVATFNQPSHVLRAIKPIKQGDEILMKYADVTNPFTVRQAELKQSYYFTCQCPKCKKGAVFAEDSFAKSPDDLSAEYCKQADALIKRHESRLERFMVSTGNSAAQRRAAAIQAEAFSVSENSEASPDEIKNALRLCVNSGMWTWTRQPVPQLCRQLFGAYLTTGDPYCAFRVGLKMHFEIMPQLAPLKFDPDRLINDWTMSTVINVLCGPMNEELYQEMAQSGIELRVVYLGLLLGVHENMPKMYGWDTPFGRVVGNTYEQIMAGVALPEERIREKVEGVWPALETLAHSINVDNL</sequence>
<dbReference type="Pfam" id="PF00856">
    <property type="entry name" value="SET"/>
    <property type="match status" value="1"/>
</dbReference>
<evidence type="ECO:0000256" key="3">
    <source>
        <dbReference type="ARBA" id="ARBA00022833"/>
    </source>
</evidence>
<name>A0A1Y2DVQ2_9PEZI</name>
<dbReference type="Gene3D" id="2.170.270.10">
    <property type="entry name" value="SET domain"/>
    <property type="match status" value="1"/>
</dbReference>
<protein>
    <submittedName>
        <fullName evidence="7">Uncharacterized protein</fullName>
    </submittedName>
</protein>
<dbReference type="RefSeq" id="XP_040714994.1">
    <property type="nucleotide sequence ID" value="XM_040860464.1"/>
</dbReference>